<feature type="compositionally biased region" description="Basic and acidic residues" evidence="9">
    <location>
        <begin position="114"/>
        <end position="130"/>
    </location>
</feature>
<name>A0A9P0ZQ92_CUSEU</name>
<accession>A0A9P0ZQ92</accession>
<dbReference type="InterPro" id="IPR045191">
    <property type="entry name" value="MBR1/2-like"/>
</dbReference>
<evidence type="ECO:0000256" key="4">
    <source>
        <dbReference type="ARBA" id="ARBA00022723"/>
    </source>
</evidence>
<feature type="compositionally biased region" description="Polar residues" evidence="9">
    <location>
        <begin position="64"/>
        <end position="83"/>
    </location>
</feature>
<organism evidence="11 12">
    <name type="scientific">Cuscuta europaea</name>
    <name type="common">European dodder</name>
    <dbReference type="NCBI Taxonomy" id="41803"/>
    <lineage>
        <taxon>Eukaryota</taxon>
        <taxon>Viridiplantae</taxon>
        <taxon>Streptophyta</taxon>
        <taxon>Embryophyta</taxon>
        <taxon>Tracheophyta</taxon>
        <taxon>Spermatophyta</taxon>
        <taxon>Magnoliopsida</taxon>
        <taxon>eudicotyledons</taxon>
        <taxon>Gunneridae</taxon>
        <taxon>Pentapetalae</taxon>
        <taxon>asterids</taxon>
        <taxon>lamiids</taxon>
        <taxon>Solanales</taxon>
        <taxon>Convolvulaceae</taxon>
        <taxon>Cuscuteae</taxon>
        <taxon>Cuscuta</taxon>
        <taxon>Cuscuta subgen. Cuscuta</taxon>
    </lineage>
</organism>
<protein>
    <recommendedName>
        <fullName evidence="2">RING-type E3 ubiquitin transferase</fullName>
        <ecNumber evidence="2">2.3.2.27</ecNumber>
    </recommendedName>
</protein>
<dbReference type="AlphaFoldDB" id="A0A9P0ZQ92"/>
<feature type="compositionally biased region" description="Polar residues" evidence="9">
    <location>
        <begin position="131"/>
        <end position="161"/>
    </location>
</feature>
<evidence type="ECO:0000313" key="11">
    <source>
        <dbReference type="EMBL" id="CAH9108205.1"/>
    </source>
</evidence>
<dbReference type="Proteomes" id="UP001152484">
    <property type="component" value="Unassembled WGS sequence"/>
</dbReference>
<feature type="region of interest" description="Disordered" evidence="9">
    <location>
        <begin position="64"/>
        <end position="216"/>
    </location>
</feature>
<dbReference type="InterPro" id="IPR001841">
    <property type="entry name" value="Znf_RING"/>
</dbReference>
<evidence type="ECO:0000256" key="2">
    <source>
        <dbReference type="ARBA" id="ARBA00012483"/>
    </source>
</evidence>
<evidence type="ECO:0000256" key="8">
    <source>
        <dbReference type="PROSITE-ProRule" id="PRU00175"/>
    </source>
</evidence>
<comment type="caution">
    <text evidence="11">The sequence shown here is derived from an EMBL/GenBank/DDBJ whole genome shotgun (WGS) entry which is preliminary data.</text>
</comment>
<evidence type="ECO:0000259" key="10">
    <source>
        <dbReference type="PROSITE" id="PS50089"/>
    </source>
</evidence>
<dbReference type="Gene3D" id="3.30.40.10">
    <property type="entry name" value="Zinc/RING finger domain, C3HC4 (zinc finger)"/>
    <property type="match status" value="1"/>
</dbReference>
<feature type="compositionally biased region" description="Low complexity" evidence="9">
    <location>
        <begin position="170"/>
        <end position="184"/>
    </location>
</feature>
<dbReference type="EC" id="2.3.2.27" evidence="2"/>
<reference evidence="11" key="1">
    <citation type="submission" date="2022-07" db="EMBL/GenBank/DDBJ databases">
        <authorList>
            <person name="Macas J."/>
            <person name="Novak P."/>
            <person name="Neumann P."/>
        </authorList>
    </citation>
    <scope>NUCLEOTIDE SEQUENCE</scope>
</reference>
<sequence>MHMNELSGKRVLNGPLIKKRGLSDTPNGKDESIQLCPRNGCSGRLNCTRTGGCFPKLYSTKQSFNPSSVKEGIASSSRTSSLTGKPHTEYHRKSPSHIKTDRLEAKTFQNETLIQKKTDSSRNTESRKSTVWETGCSSGLSGSKNQPTQHGNKFKSANQKSLRTRTPKCSPSASSSLAHSSSESRFMKKRSSQSESSSSSSSVRNKTSNQFTKEGRGLLNNRGVLISDVNNNAVFGSNVNSRVRSRDQNSRLLRPNTPNTHMLNSTFRFSTDISPSESSSYSVPGNDDDNSIHSLLHFPSVEFNIGQTNNRDGLWRYNMDEISGALSQLERIENDEELTYEQLLAHESNVFLSGISFFDHHRDMRLDIDDMSYEELLDLGERMGTVSTALSEEAMSKCIRRSIHQVSFKVAGIAGLKGVEDDNKCCICQEEYVLGDEIGKLECEHRYHLGCIQKWLRMKNWCPICKASADRSSQP</sequence>
<proteinExistence type="predicted"/>
<keyword evidence="3" id="KW-0808">Transferase</keyword>
<dbReference type="SMART" id="SM00184">
    <property type="entry name" value="RING"/>
    <property type="match status" value="1"/>
</dbReference>
<feature type="compositionally biased region" description="Low complexity" evidence="9">
    <location>
        <begin position="193"/>
        <end position="202"/>
    </location>
</feature>
<dbReference type="SUPFAM" id="SSF57850">
    <property type="entry name" value="RING/U-box"/>
    <property type="match status" value="1"/>
</dbReference>
<feature type="compositionally biased region" description="Polar residues" evidence="9">
    <location>
        <begin position="203"/>
        <end position="212"/>
    </location>
</feature>
<feature type="compositionally biased region" description="Basic and acidic residues" evidence="9">
    <location>
        <begin position="86"/>
        <end position="105"/>
    </location>
</feature>
<dbReference type="Pfam" id="PF13639">
    <property type="entry name" value="zf-RING_2"/>
    <property type="match status" value="1"/>
</dbReference>
<evidence type="ECO:0000313" key="12">
    <source>
        <dbReference type="Proteomes" id="UP001152484"/>
    </source>
</evidence>
<dbReference type="EMBL" id="CAMAPE010000051">
    <property type="protein sequence ID" value="CAH9108205.1"/>
    <property type="molecule type" value="Genomic_DNA"/>
</dbReference>
<feature type="region of interest" description="Disordered" evidence="9">
    <location>
        <begin position="240"/>
        <end position="264"/>
    </location>
</feature>
<feature type="domain" description="RING-type" evidence="10">
    <location>
        <begin position="425"/>
        <end position="466"/>
    </location>
</feature>
<evidence type="ECO:0000256" key="6">
    <source>
        <dbReference type="ARBA" id="ARBA00022786"/>
    </source>
</evidence>
<evidence type="ECO:0000256" key="7">
    <source>
        <dbReference type="ARBA" id="ARBA00022833"/>
    </source>
</evidence>
<keyword evidence="7" id="KW-0862">Zinc</keyword>
<dbReference type="PANTHER" id="PTHR22937">
    <property type="entry name" value="E3 UBIQUITIN-PROTEIN LIGASE RNF165"/>
    <property type="match status" value="1"/>
</dbReference>
<evidence type="ECO:0000256" key="5">
    <source>
        <dbReference type="ARBA" id="ARBA00022771"/>
    </source>
</evidence>
<evidence type="ECO:0000256" key="1">
    <source>
        <dbReference type="ARBA" id="ARBA00000900"/>
    </source>
</evidence>
<dbReference type="GO" id="GO:0008270">
    <property type="term" value="F:zinc ion binding"/>
    <property type="evidence" value="ECO:0007669"/>
    <property type="project" value="UniProtKB-KW"/>
</dbReference>
<comment type="catalytic activity">
    <reaction evidence="1">
        <text>S-ubiquitinyl-[E2 ubiquitin-conjugating enzyme]-L-cysteine + [acceptor protein]-L-lysine = [E2 ubiquitin-conjugating enzyme]-L-cysteine + N(6)-ubiquitinyl-[acceptor protein]-L-lysine.</text>
        <dbReference type="EC" id="2.3.2.27"/>
    </reaction>
</comment>
<dbReference type="GO" id="GO:0061630">
    <property type="term" value="F:ubiquitin protein ligase activity"/>
    <property type="evidence" value="ECO:0007669"/>
    <property type="project" value="UniProtKB-EC"/>
</dbReference>
<evidence type="ECO:0000256" key="9">
    <source>
        <dbReference type="SAM" id="MobiDB-lite"/>
    </source>
</evidence>
<evidence type="ECO:0000256" key="3">
    <source>
        <dbReference type="ARBA" id="ARBA00022679"/>
    </source>
</evidence>
<keyword evidence="4" id="KW-0479">Metal-binding</keyword>
<gene>
    <name evidence="11" type="ORF">CEURO_LOCUS18028</name>
</gene>
<dbReference type="PROSITE" id="PS50089">
    <property type="entry name" value="ZF_RING_2"/>
    <property type="match status" value="1"/>
</dbReference>
<keyword evidence="5 8" id="KW-0863">Zinc-finger</keyword>
<dbReference type="FunFam" id="3.30.40.10:FF:000504">
    <property type="entry name" value="E3 ubiquitin-protein ligase arkadia"/>
    <property type="match status" value="1"/>
</dbReference>
<dbReference type="PANTHER" id="PTHR22937:SF136">
    <property type="entry name" value="RING-TYPE E3 UBIQUITIN TRANSFERASE"/>
    <property type="match status" value="1"/>
</dbReference>
<dbReference type="InterPro" id="IPR013083">
    <property type="entry name" value="Znf_RING/FYVE/PHD"/>
</dbReference>
<keyword evidence="12" id="KW-1185">Reference proteome</keyword>
<keyword evidence="6" id="KW-0833">Ubl conjugation pathway</keyword>
<dbReference type="OrthoDB" id="8062037at2759"/>